<accession>A0A8J2YVM7</accession>
<evidence type="ECO:0008006" key="3">
    <source>
        <dbReference type="Google" id="ProtNLM"/>
    </source>
</evidence>
<dbReference type="AlphaFoldDB" id="A0A8J2YVM7"/>
<reference evidence="1" key="2">
    <citation type="submission" date="2020-09" db="EMBL/GenBank/DDBJ databases">
        <authorList>
            <person name="Sun Q."/>
            <person name="Zhou Y."/>
        </authorList>
    </citation>
    <scope>NUCLEOTIDE SEQUENCE</scope>
    <source>
        <strain evidence="1">CGMCC 1.15725</strain>
    </source>
</reference>
<name>A0A8J2YVM7_9PROT</name>
<dbReference type="Proteomes" id="UP000646365">
    <property type="component" value="Unassembled WGS sequence"/>
</dbReference>
<sequence length="150" mass="16503">MARTEDILISVHPRHVDSMLSGRKTVELRRRPLKLSAGCRVWIYCTLPRGSVEAIGVVAEVVAAAPSVIWRDYGEQCGITKAEFDAYYEGAGTAYVVVFSLVTKLPSTFALGEIRRHLASFQPPQFFKRLLADGPELNLFNSALPLPVAA</sequence>
<protein>
    <recommendedName>
        <fullName evidence="3">ASCH domain-containing protein</fullName>
    </recommendedName>
</protein>
<evidence type="ECO:0000313" key="2">
    <source>
        <dbReference type="Proteomes" id="UP000646365"/>
    </source>
</evidence>
<dbReference type="SUPFAM" id="SSF88697">
    <property type="entry name" value="PUA domain-like"/>
    <property type="match status" value="1"/>
</dbReference>
<reference evidence="1" key="1">
    <citation type="journal article" date="2014" name="Int. J. Syst. Evol. Microbiol.">
        <title>Complete genome sequence of Corynebacterium casei LMG S-19264T (=DSM 44701T), isolated from a smear-ripened cheese.</title>
        <authorList>
            <consortium name="US DOE Joint Genome Institute (JGI-PGF)"/>
            <person name="Walter F."/>
            <person name="Albersmeier A."/>
            <person name="Kalinowski J."/>
            <person name="Ruckert C."/>
        </authorList>
    </citation>
    <scope>NUCLEOTIDE SEQUENCE</scope>
    <source>
        <strain evidence="1">CGMCC 1.15725</strain>
    </source>
</reference>
<dbReference type="InterPro" id="IPR015947">
    <property type="entry name" value="PUA-like_sf"/>
</dbReference>
<evidence type="ECO:0000313" key="1">
    <source>
        <dbReference type="EMBL" id="GGF28860.1"/>
    </source>
</evidence>
<comment type="caution">
    <text evidence="1">The sequence shown here is derived from an EMBL/GenBank/DDBJ whole genome shotgun (WGS) entry which is preliminary data.</text>
</comment>
<dbReference type="Gene3D" id="2.30.130.30">
    <property type="entry name" value="Hypothetical protein"/>
    <property type="match status" value="1"/>
</dbReference>
<proteinExistence type="predicted"/>
<organism evidence="1 2">
    <name type="scientific">Aliidongia dinghuensis</name>
    <dbReference type="NCBI Taxonomy" id="1867774"/>
    <lineage>
        <taxon>Bacteria</taxon>
        <taxon>Pseudomonadati</taxon>
        <taxon>Pseudomonadota</taxon>
        <taxon>Alphaproteobacteria</taxon>
        <taxon>Rhodospirillales</taxon>
        <taxon>Dongiaceae</taxon>
        <taxon>Aliidongia</taxon>
    </lineage>
</organism>
<dbReference type="RefSeq" id="WP_189048763.1">
    <property type="nucleotide sequence ID" value="NZ_BMJQ01000010.1"/>
</dbReference>
<keyword evidence="2" id="KW-1185">Reference proteome</keyword>
<dbReference type="EMBL" id="BMJQ01000010">
    <property type="protein sequence ID" value="GGF28860.1"/>
    <property type="molecule type" value="Genomic_DNA"/>
</dbReference>
<gene>
    <name evidence="1" type="ORF">GCM10011611_38680</name>
</gene>